<feature type="signal peptide" evidence="1">
    <location>
        <begin position="1"/>
        <end position="16"/>
    </location>
</feature>
<dbReference type="InterPro" id="IPR009199">
    <property type="entry name" value="PhoPQ-act_pathogen-rel_PqaA"/>
</dbReference>
<accession>A0A7S2MGC7</accession>
<reference evidence="2" key="1">
    <citation type="submission" date="2021-01" db="EMBL/GenBank/DDBJ databases">
        <authorList>
            <person name="Corre E."/>
            <person name="Pelletier E."/>
            <person name="Niang G."/>
            <person name="Scheremetjew M."/>
            <person name="Finn R."/>
            <person name="Kale V."/>
            <person name="Holt S."/>
            <person name="Cochrane G."/>
            <person name="Meng A."/>
            <person name="Brown T."/>
            <person name="Cohen L."/>
        </authorList>
    </citation>
    <scope>NUCLEOTIDE SEQUENCE</scope>
    <source>
        <strain evidence="2">CCMP2222</strain>
    </source>
</reference>
<dbReference type="EMBL" id="HBGQ01069447">
    <property type="protein sequence ID" value="CAD9482130.1"/>
    <property type="molecule type" value="Transcribed_RNA"/>
</dbReference>
<dbReference type="AlphaFoldDB" id="A0A7S2MGC7"/>
<feature type="chain" id="PRO_5031347556" evidence="1">
    <location>
        <begin position="17"/>
        <end position="556"/>
    </location>
</feature>
<organism evidence="2">
    <name type="scientific">Alexandrium andersonii</name>
    <dbReference type="NCBI Taxonomy" id="327968"/>
    <lineage>
        <taxon>Eukaryota</taxon>
        <taxon>Sar</taxon>
        <taxon>Alveolata</taxon>
        <taxon>Dinophyceae</taxon>
        <taxon>Gonyaulacales</taxon>
        <taxon>Pyrocystaceae</taxon>
        <taxon>Alexandrium</taxon>
    </lineage>
</organism>
<dbReference type="PANTHER" id="PTHR31497:SF0">
    <property type="entry name" value="AUTOCRINE PROLIFERATION REPRESSOR PROTEIN A"/>
    <property type="match status" value="1"/>
</dbReference>
<evidence type="ECO:0000313" key="2">
    <source>
        <dbReference type="EMBL" id="CAD9482130.1"/>
    </source>
</evidence>
<name>A0A7S2MGC7_9DINO</name>
<keyword evidence="1" id="KW-0732">Signal</keyword>
<dbReference type="Pfam" id="PF10142">
    <property type="entry name" value="PhoPQ_related"/>
    <property type="match status" value="1"/>
</dbReference>
<sequence length="556" mass="62461">MVVGCSIAWLIAAVSAQPILALKARRDHSRHLSHARDEDLRRPDCAGPQCLERYVQQKDDAFSWKPLDVSLHGHNRENTANWTAQVYNVTSQRWLTEAEVDAPLWWHLLVIITPSNWGQLAENTTDWVTLILTGGGREMRTVTESNIDVTSMGDMAMGTGTRTAVLFQLPNFPTTFANDPSNEPMGEEDMKAFGWQFVSRHPERPEFAIEMPMTKAAVKAMDAIQAATAGVARRFVLTGWSKRGLTSYLAAAVDKRVKAIMPGCHPLAIREHRKYLDMSYDSHATYVSAPYVKWKMLDDHKDHTDGKSLLGFIDPAADISASDTFLSRLENVSMFIMEAANDDFGLVDFQRRWMHKLKGPVTHFMLQNRRHTSAFDWNSFLPPALAYLQSVIMNQSLPRISWTIDDVTGAITVRQESDHVPITVKLWAAQTCPASKLRDFRMATKYSEEVCTACGGQVDNRGICSHTYTSFRDFDLQPIKGSGGRSWRAEVQAPESGYRAGFISVYYQGTHSFAKVPHIISTDVSVMPKEYPYSGECAGGEYECDERHKVLVLAQQ</sequence>
<protein>
    <submittedName>
        <fullName evidence="2">Uncharacterized protein</fullName>
    </submittedName>
</protein>
<evidence type="ECO:0000256" key="1">
    <source>
        <dbReference type="SAM" id="SignalP"/>
    </source>
</evidence>
<dbReference type="SUPFAM" id="SSF53474">
    <property type="entry name" value="alpha/beta-Hydrolases"/>
    <property type="match status" value="1"/>
</dbReference>
<dbReference type="PANTHER" id="PTHR31497">
    <property type="entry name" value="AUTOCRINE PROLIFERATION REPRESSOR PROTEIN A"/>
    <property type="match status" value="1"/>
</dbReference>
<dbReference type="InterPro" id="IPR029058">
    <property type="entry name" value="AB_hydrolase_fold"/>
</dbReference>
<gene>
    <name evidence="2" type="ORF">AAND1436_LOCUS33388</name>
</gene>
<dbReference type="Gene3D" id="3.40.50.1820">
    <property type="entry name" value="alpha/beta hydrolase"/>
    <property type="match status" value="1"/>
</dbReference>
<proteinExistence type="predicted"/>